<proteinExistence type="predicted"/>
<dbReference type="RefSeq" id="WP_146462511.1">
    <property type="nucleotide sequence ID" value="NZ_SJPW01000013.1"/>
</dbReference>
<dbReference type="Proteomes" id="UP000318288">
    <property type="component" value="Unassembled WGS sequence"/>
</dbReference>
<protein>
    <submittedName>
        <fullName evidence="1">Uncharacterized protein</fullName>
    </submittedName>
</protein>
<organism evidence="1 2">
    <name type="scientific">Rubripirellula tenax</name>
    <dbReference type="NCBI Taxonomy" id="2528015"/>
    <lineage>
        <taxon>Bacteria</taxon>
        <taxon>Pseudomonadati</taxon>
        <taxon>Planctomycetota</taxon>
        <taxon>Planctomycetia</taxon>
        <taxon>Pirellulales</taxon>
        <taxon>Pirellulaceae</taxon>
        <taxon>Rubripirellula</taxon>
    </lineage>
</organism>
<comment type="caution">
    <text evidence="1">The sequence shown here is derived from an EMBL/GenBank/DDBJ whole genome shotgun (WGS) entry which is preliminary data.</text>
</comment>
<evidence type="ECO:0000313" key="1">
    <source>
        <dbReference type="EMBL" id="TWU44466.1"/>
    </source>
</evidence>
<keyword evidence="2" id="KW-1185">Reference proteome</keyword>
<reference evidence="1 2" key="1">
    <citation type="submission" date="2019-02" db="EMBL/GenBank/DDBJ databases">
        <title>Deep-cultivation of Planctomycetes and their phenomic and genomic characterization uncovers novel biology.</title>
        <authorList>
            <person name="Wiegand S."/>
            <person name="Jogler M."/>
            <person name="Boedeker C."/>
            <person name="Pinto D."/>
            <person name="Vollmers J."/>
            <person name="Rivas-Marin E."/>
            <person name="Kohn T."/>
            <person name="Peeters S.H."/>
            <person name="Heuer A."/>
            <person name="Rast P."/>
            <person name="Oberbeckmann S."/>
            <person name="Bunk B."/>
            <person name="Jeske O."/>
            <person name="Meyerdierks A."/>
            <person name="Storesund J.E."/>
            <person name="Kallscheuer N."/>
            <person name="Luecker S."/>
            <person name="Lage O.M."/>
            <person name="Pohl T."/>
            <person name="Merkel B.J."/>
            <person name="Hornburger P."/>
            <person name="Mueller R.-W."/>
            <person name="Bruemmer F."/>
            <person name="Labrenz M."/>
            <person name="Spormann A.M."/>
            <person name="Op Den Camp H."/>
            <person name="Overmann J."/>
            <person name="Amann R."/>
            <person name="Jetten M.S.M."/>
            <person name="Mascher T."/>
            <person name="Medema M.H."/>
            <person name="Devos D.P."/>
            <person name="Kaster A.-K."/>
            <person name="Ovreas L."/>
            <person name="Rohde M."/>
            <person name="Galperin M.Y."/>
            <person name="Jogler C."/>
        </authorList>
    </citation>
    <scope>NUCLEOTIDE SEQUENCE [LARGE SCALE GENOMIC DNA]</scope>
    <source>
        <strain evidence="1 2">Poly51</strain>
    </source>
</reference>
<dbReference type="EMBL" id="SJPW01000013">
    <property type="protein sequence ID" value="TWU44466.1"/>
    <property type="molecule type" value="Genomic_DNA"/>
</dbReference>
<accession>A0A5C6EAF3</accession>
<dbReference type="AlphaFoldDB" id="A0A5C6EAF3"/>
<evidence type="ECO:0000313" key="2">
    <source>
        <dbReference type="Proteomes" id="UP000318288"/>
    </source>
</evidence>
<sequence>MANIVHPLLTLLASLTRQELAQQIRYLKAEDEILRSKLPGRVTLDNRERNTLVKHGKKLGGKIKDVMTIVSYSTF</sequence>
<dbReference type="OrthoDB" id="291245at2"/>
<name>A0A5C6EAF3_9BACT</name>
<gene>
    <name evidence="1" type="ORF">Poly51_61810</name>
</gene>